<dbReference type="AlphaFoldDB" id="A0A1I0SBJ4"/>
<dbReference type="InterPro" id="IPR036271">
    <property type="entry name" value="Tet_transcr_reg_TetR-rel_C_sf"/>
</dbReference>
<evidence type="ECO:0000256" key="1">
    <source>
        <dbReference type="ARBA" id="ARBA00023015"/>
    </source>
</evidence>
<evidence type="ECO:0000313" key="7">
    <source>
        <dbReference type="Proteomes" id="UP000199310"/>
    </source>
</evidence>
<dbReference type="GO" id="GO:0003677">
    <property type="term" value="F:DNA binding"/>
    <property type="evidence" value="ECO:0007669"/>
    <property type="project" value="UniProtKB-UniRule"/>
</dbReference>
<keyword evidence="7" id="KW-1185">Reference proteome</keyword>
<dbReference type="SUPFAM" id="SSF48498">
    <property type="entry name" value="Tetracyclin repressor-like, C-terminal domain"/>
    <property type="match status" value="1"/>
</dbReference>
<dbReference type="EMBL" id="FOJG01000002">
    <property type="protein sequence ID" value="SEW54029.1"/>
    <property type="molecule type" value="Genomic_DNA"/>
</dbReference>
<protein>
    <submittedName>
        <fullName evidence="6">DNA-binding transcriptional regulator, AcrR family</fullName>
    </submittedName>
</protein>
<evidence type="ECO:0000256" key="2">
    <source>
        <dbReference type="ARBA" id="ARBA00023125"/>
    </source>
</evidence>
<dbReference type="PANTHER" id="PTHR47506">
    <property type="entry name" value="TRANSCRIPTIONAL REGULATORY PROTEIN"/>
    <property type="match status" value="1"/>
</dbReference>
<feature type="DNA-binding region" description="H-T-H motif" evidence="4">
    <location>
        <begin position="29"/>
        <end position="48"/>
    </location>
</feature>
<dbReference type="InterPro" id="IPR009057">
    <property type="entry name" value="Homeodomain-like_sf"/>
</dbReference>
<dbReference type="RefSeq" id="WP_218150475.1">
    <property type="nucleotide sequence ID" value="NZ_FOJG01000002.1"/>
</dbReference>
<dbReference type="STRING" id="29529.SAMN04488122_5862"/>
<dbReference type="PANTHER" id="PTHR47506:SF1">
    <property type="entry name" value="HTH-TYPE TRANSCRIPTIONAL REGULATOR YJDC"/>
    <property type="match status" value="1"/>
</dbReference>
<keyword evidence="2 4" id="KW-0238">DNA-binding</keyword>
<sequence length="180" mass="20654">MKKKISDPKQRLLETATSLFYNQGYHATGINQVIEEAGVARASLYTHYESKESLLLAFLHQRHTDWMEGLQRFTDKATKPKEKIAAAFDFLFDNNEKEHFRGCAFLNILSETTDNDTAVLAVIQDHKKGLRAFLGEILAKEKQGIKDHVYLLFESAIVESQLYRHQWPVQEARKMAVGLL</sequence>
<keyword evidence="3" id="KW-0804">Transcription</keyword>
<evidence type="ECO:0000259" key="5">
    <source>
        <dbReference type="PROSITE" id="PS50977"/>
    </source>
</evidence>
<dbReference type="Gene3D" id="1.10.357.10">
    <property type="entry name" value="Tetracycline Repressor, domain 2"/>
    <property type="match status" value="1"/>
</dbReference>
<dbReference type="Proteomes" id="UP000199310">
    <property type="component" value="Unassembled WGS sequence"/>
</dbReference>
<feature type="domain" description="HTH tetR-type" evidence="5">
    <location>
        <begin position="6"/>
        <end position="66"/>
    </location>
</feature>
<dbReference type="PROSITE" id="PS50977">
    <property type="entry name" value="HTH_TETR_2"/>
    <property type="match status" value="1"/>
</dbReference>
<evidence type="ECO:0000256" key="4">
    <source>
        <dbReference type="PROSITE-ProRule" id="PRU00335"/>
    </source>
</evidence>
<dbReference type="Pfam" id="PF00440">
    <property type="entry name" value="TetR_N"/>
    <property type="match status" value="1"/>
</dbReference>
<name>A0A1I0SBJ4_9BACT</name>
<evidence type="ECO:0000313" key="6">
    <source>
        <dbReference type="EMBL" id="SEW54029.1"/>
    </source>
</evidence>
<gene>
    <name evidence="6" type="ORF">SAMN04488122_5862</name>
</gene>
<dbReference type="PRINTS" id="PR00455">
    <property type="entry name" value="HTHTETR"/>
</dbReference>
<reference evidence="7" key="1">
    <citation type="submission" date="2016-10" db="EMBL/GenBank/DDBJ databases">
        <authorList>
            <person name="Varghese N."/>
            <person name="Submissions S."/>
        </authorList>
    </citation>
    <scope>NUCLEOTIDE SEQUENCE [LARGE SCALE GENOMIC DNA]</scope>
    <source>
        <strain evidence="7">DSM 3695</strain>
    </source>
</reference>
<proteinExistence type="predicted"/>
<organism evidence="6 7">
    <name type="scientific">Chitinophaga arvensicola</name>
    <dbReference type="NCBI Taxonomy" id="29529"/>
    <lineage>
        <taxon>Bacteria</taxon>
        <taxon>Pseudomonadati</taxon>
        <taxon>Bacteroidota</taxon>
        <taxon>Chitinophagia</taxon>
        <taxon>Chitinophagales</taxon>
        <taxon>Chitinophagaceae</taxon>
        <taxon>Chitinophaga</taxon>
    </lineage>
</organism>
<keyword evidence="1" id="KW-0805">Transcription regulation</keyword>
<dbReference type="InterPro" id="IPR001647">
    <property type="entry name" value="HTH_TetR"/>
</dbReference>
<evidence type="ECO:0000256" key="3">
    <source>
        <dbReference type="ARBA" id="ARBA00023163"/>
    </source>
</evidence>
<accession>A0A1I0SBJ4</accession>
<dbReference type="SUPFAM" id="SSF46689">
    <property type="entry name" value="Homeodomain-like"/>
    <property type="match status" value="1"/>
</dbReference>